<reference evidence="2 3" key="2">
    <citation type="submission" date="2011-11" db="EMBL/GenBank/DDBJ databases">
        <authorList>
            <consortium name="US DOE Joint Genome Institute"/>
            <person name="Lucas S."/>
            <person name="Han J."/>
            <person name="Lapidus A."/>
            <person name="Cheng J.-F."/>
            <person name="Goodwin L."/>
            <person name="Pitluck S."/>
            <person name="Peters L."/>
            <person name="Ovchinnikova G."/>
            <person name="Zhang X."/>
            <person name="Detter J.C."/>
            <person name="Han C."/>
            <person name="Tapia R."/>
            <person name="Land M."/>
            <person name="Hauser L."/>
            <person name="Kyrpides N."/>
            <person name="Ivanova N."/>
            <person name="Pagani I."/>
            <person name="Vogl K."/>
            <person name="Liu Z."/>
            <person name="Overmann J."/>
            <person name="Frigaard N.-U."/>
            <person name="Bryant D."/>
            <person name="Woyke T."/>
        </authorList>
    </citation>
    <scope>NUCLEOTIDE SEQUENCE [LARGE SCALE GENOMIC DNA]</scope>
    <source>
        <strain evidence="2 3">970</strain>
    </source>
</reference>
<dbReference type="HOGENOM" id="CLU_098282_0_0_6"/>
<reference evidence="3" key="1">
    <citation type="submission" date="2011-06" db="EMBL/GenBank/DDBJ databases">
        <authorList>
            <consortium name="US DOE Joint Genome Institute (JGI-PGF)"/>
            <person name="Lucas S."/>
            <person name="Han J."/>
            <person name="Lapidus A."/>
            <person name="Cheng J.-F."/>
            <person name="Goodwin L."/>
            <person name="Pitluck S."/>
            <person name="Peters L."/>
            <person name="Land M.L."/>
            <person name="Hauser L."/>
            <person name="Vogl K."/>
            <person name="Liu Z."/>
            <person name="Overmann J."/>
            <person name="Frigaard N.-U."/>
            <person name="Bryant D.A."/>
            <person name="Woyke T.J."/>
        </authorList>
    </citation>
    <scope>NUCLEOTIDE SEQUENCE [LARGE SCALE GENOMIC DNA]</scope>
    <source>
        <strain evidence="3">970</strain>
    </source>
</reference>
<dbReference type="InterPro" id="IPR009875">
    <property type="entry name" value="PilZ_domain"/>
</dbReference>
<evidence type="ECO:0000259" key="1">
    <source>
        <dbReference type="Pfam" id="PF07238"/>
    </source>
</evidence>
<dbReference type="Gene3D" id="2.40.10.220">
    <property type="entry name" value="predicted glycosyltransferase like domains"/>
    <property type="match status" value="1"/>
</dbReference>
<dbReference type="EMBL" id="JH603170">
    <property type="protein sequence ID" value="EIC20715.1"/>
    <property type="molecule type" value="Genomic_DNA"/>
</dbReference>
<dbReference type="Pfam" id="PF07238">
    <property type="entry name" value="PilZ"/>
    <property type="match status" value="1"/>
</dbReference>
<dbReference type="Proteomes" id="UP000002964">
    <property type="component" value="Unassembled WGS sequence"/>
</dbReference>
<evidence type="ECO:0000313" key="2">
    <source>
        <dbReference type="EMBL" id="EIC20715.1"/>
    </source>
</evidence>
<feature type="domain" description="PilZ" evidence="1">
    <location>
        <begin position="115"/>
        <end position="230"/>
    </location>
</feature>
<proteinExistence type="predicted"/>
<dbReference type="GO" id="GO:0016740">
    <property type="term" value="F:transferase activity"/>
    <property type="evidence" value="ECO:0007669"/>
    <property type="project" value="UniProtKB-KW"/>
</dbReference>
<sequence length="242" mass="26962">MDSDHINCIDKPEIIAKILTKHFKARGTLCVSTIGGDCKANSKVVDNDPFAEYLLLDALPSDVGETIEHADKVELRGSIESLYSWFHHTGKLEVIVEDGERYYEIPYPEKLFQLQRRNSFRTHLPTRLTATMTGELENPAAEQAHPFRAMLQNLSATGAGMSVSGKTASLISEGTKLYQSRIRVPNILDVTVDADVRNCRPGNTEDELVLGLEFLCLSSKDAQKITRAVMEIQRQVLADLDD</sequence>
<accession>H8Z6D1</accession>
<dbReference type="eggNOG" id="COG5581">
    <property type="taxonomic scope" value="Bacteria"/>
</dbReference>
<dbReference type="AlphaFoldDB" id="H8Z6D1"/>
<keyword evidence="2" id="KW-0808">Transferase</keyword>
<organism evidence="2 3">
    <name type="scientific">Thiorhodovibrio frisius</name>
    <dbReference type="NCBI Taxonomy" id="631362"/>
    <lineage>
        <taxon>Bacteria</taxon>
        <taxon>Pseudomonadati</taxon>
        <taxon>Pseudomonadota</taxon>
        <taxon>Gammaproteobacteria</taxon>
        <taxon>Chromatiales</taxon>
        <taxon>Chromatiaceae</taxon>
        <taxon>Thiorhodovibrio</taxon>
    </lineage>
</organism>
<name>H8Z6D1_9GAMM</name>
<keyword evidence="3" id="KW-1185">Reference proteome</keyword>
<dbReference type="Gene3D" id="2.30.110.10">
    <property type="entry name" value="Electron Transport, Fmn-binding Protein, Chain A"/>
    <property type="match status" value="1"/>
</dbReference>
<dbReference type="RefSeq" id="WP_009151118.1">
    <property type="nucleotide sequence ID" value="NZ_CP121471.1"/>
</dbReference>
<dbReference type="GO" id="GO:0035438">
    <property type="term" value="F:cyclic-di-GMP binding"/>
    <property type="evidence" value="ECO:0007669"/>
    <property type="project" value="InterPro"/>
</dbReference>
<dbReference type="OrthoDB" id="5792836at2"/>
<dbReference type="InterPro" id="IPR012349">
    <property type="entry name" value="Split_barrel_FMN-bd"/>
</dbReference>
<protein>
    <submittedName>
        <fullName evidence="2">Putative glycosyltransferase</fullName>
    </submittedName>
</protein>
<evidence type="ECO:0000313" key="3">
    <source>
        <dbReference type="Proteomes" id="UP000002964"/>
    </source>
</evidence>
<dbReference type="STRING" id="631362.Thi970DRAFT_04370"/>
<gene>
    <name evidence="2" type="ORF">Thi970DRAFT_04370</name>
</gene>